<protein>
    <recommendedName>
        <fullName evidence="4">DUF3592 domain-containing protein</fullName>
    </recommendedName>
</protein>
<organism evidence="2 3">
    <name type="scientific">Streptomyces broussonetiae</name>
    <dbReference type="NCBI Taxonomy" id="2686304"/>
    <lineage>
        <taxon>Bacteria</taxon>
        <taxon>Bacillati</taxon>
        <taxon>Actinomycetota</taxon>
        <taxon>Actinomycetes</taxon>
        <taxon>Kitasatosporales</taxon>
        <taxon>Streptomycetaceae</taxon>
        <taxon>Streptomyces</taxon>
    </lineage>
</organism>
<proteinExistence type="predicted"/>
<evidence type="ECO:0008006" key="4">
    <source>
        <dbReference type="Google" id="ProtNLM"/>
    </source>
</evidence>
<accession>A0A6I6N4P2</accession>
<keyword evidence="1" id="KW-0812">Transmembrane</keyword>
<sequence>MQTDRRTRTGSRTVAAVVMAVIGAGILAVSLTEVVQGDSRISALRAHGRRVPGDASIARACSTGRGTTCSTTNVWLTFRDAQGLDEYVAEPRLAHTLYVPSGPAGDDGRVHTTVVYDPADPDDAQAAGALRWGPWDLIEHRWLTFTVGLGLAVAGSGALVADRIRG</sequence>
<feature type="transmembrane region" description="Helical" evidence="1">
    <location>
        <begin position="142"/>
        <end position="161"/>
    </location>
</feature>
<name>A0A6I6N4P2_9ACTN</name>
<dbReference type="RefSeq" id="WP_158927247.1">
    <property type="nucleotide sequence ID" value="NZ_CP047020.1"/>
</dbReference>
<gene>
    <name evidence="2" type="ORF">GQF42_37025</name>
</gene>
<dbReference type="Proteomes" id="UP000436138">
    <property type="component" value="Chromosome"/>
</dbReference>
<feature type="transmembrane region" description="Helical" evidence="1">
    <location>
        <begin position="12"/>
        <end position="31"/>
    </location>
</feature>
<evidence type="ECO:0000313" key="2">
    <source>
        <dbReference type="EMBL" id="QHA08128.1"/>
    </source>
</evidence>
<dbReference type="EMBL" id="CP047020">
    <property type="protein sequence ID" value="QHA08128.1"/>
    <property type="molecule type" value="Genomic_DNA"/>
</dbReference>
<keyword evidence="3" id="KW-1185">Reference proteome</keyword>
<evidence type="ECO:0000313" key="3">
    <source>
        <dbReference type="Proteomes" id="UP000436138"/>
    </source>
</evidence>
<dbReference type="KEGG" id="sbro:GQF42_37025"/>
<reference evidence="2 3" key="1">
    <citation type="submission" date="2019-12" db="EMBL/GenBank/DDBJ databases">
        <title>Streptomyces sp. strain T44 isolated from rhizosphere soil of Broussonetia papyrifera.</title>
        <authorList>
            <person name="Mo P."/>
        </authorList>
    </citation>
    <scope>NUCLEOTIDE SEQUENCE [LARGE SCALE GENOMIC DNA]</scope>
    <source>
        <strain evidence="2 3">T44</strain>
    </source>
</reference>
<keyword evidence="1" id="KW-0472">Membrane</keyword>
<dbReference type="AlphaFoldDB" id="A0A6I6N4P2"/>
<evidence type="ECO:0000256" key="1">
    <source>
        <dbReference type="SAM" id="Phobius"/>
    </source>
</evidence>
<keyword evidence="1" id="KW-1133">Transmembrane helix</keyword>